<dbReference type="AlphaFoldDB" id="A0A443S382"/>
<name>A0A443S382_9ACAR</name>
<evidence type="ECO:0000313" key="1">
    <source>
        <dbReference type="EMBL" id="RWS21985.1"/>
    </source>
</evidence>
<comment type="caution">
    <text evidence="1">The sequence shown here is derived from an EMBL/GenBank/DDBJ whole genome shotgun (WGS) entry which is preliminary data.</text>
</comment>
<organism evidence="1 2">
    <name type="scientific">Leptotrombidium deliense</name>
    <dbReference type="NCBI Taxonomy" id="299467"/>
    <lineage>
        <taxon>Eukaryota</taxon>
        <taxon>Metazoa</taxon>
        <taxon>Ecdysozoa</taxon>
        <taxon>Arthropoda</taxon>
        <taxon>Chelicerata</taxon>
        <taxon>Arachnida</taxon>
        <taxon>Acari</taxon>
        <taxon>Acariformes</taxon>
        <taxon>Trombidiformes</taxon>
        <taxon>Prostigmata</taxon>
        <taxon>Anystina</taxon>
        <taxon>Parasitengona</taxon>
        <taxon>Trombiculoidea</taxon>
        <taxon>Trombiculidae</taxon>
        <taxon>Leptotrombidium</taxon>
    </lineage>
</organism>
<dbReference type="EMBL" id="NCKV01010141">
    <property type="protein sequence ID" value="RWS21985.1"/>
    <property type="molecule type" value="Genomic_DNA"/>
</dbReference>
<sequence length="34" mass="3935">MTVTDIVYQLEKITDTAEIGLDKHAIVNKRDKQF</sequence>
<reference evidence="1 2" key="1">
    <citation type="journal article" date="2018" name="Gigascience">
        <title>Genomes of trombidid mites reveal novel predicted allergens and laterally-transferred genes associated with secondary metabolism.</title>
        <authorList>
            <person name="Dong X."/>
            <person name="Chaisiri K."/>
            <person name="Xia D."/>
            <person name="Armstrong S.D."/>
            <person name="Fang Y."/>
            <person name="Donnelly M.J."/>
            <person name="Kadowaki T."/>
            <person name="McGarry J.W."/>
            <person name="Darby A.C."/>
            <person name="Makepeace B.L."/>
        </authorList>
    </citation>
    <scope>NUCLEOTIDE SEQUENCE [LARGE SCALE GENOMIC DNA]</scope>
    <source>
        <strain evidence="1">UoL-UT</strain>
    </source>
</reference>
<dbReference type="Proteomes" id="UP000288716">
    <property type="component" value="Unassembled WGS sequence"/>
</dbReference>
<evidence type="ECO:0000313" key="2">
    <source>
        <dbReference type="Proteomes" id="UP000288716"/>
    </source>
</evidence>
<accession>A0A443S382</accession>
<proteinExistence type="predicted"/>
<keyword evidence="2" id="KW-1185">Reference proteome</keyword>
<protein>
    <submittedName>
        <fullName evidence="1">Uncharacterized protein</fullName>
    </submittedName>
</protein>
<gene>
    <name evidence="1" type="ORF">B4U80_07602</name>
</gene>
<dbReference type="VEuPathDB" id="VectorBase:LDEU010055"/>